<gene>
    <name evidence="2" type="ORF">E2C01_030468</name>
</gene>
<evidence type="ECO:0000256" key="1">
    <source>
        <dbReference type="SAM" id="MobiDB-lite"/>
    </source>
</evidence>
<protein>
    <submittedName>
        <fullName evidence="2">Uncharacterized protein</fullName>
    </submittedName>
</protein>
<sequence length="63" mass="6496">MWEEEGGGGGGGDGGGDDEDVGLEVNGGVLEEVQQFCYLGDMLDYEADAGTAVRTRVAAAWGR</sequence>
<comment type="caution">
    <text evidence="2">The sequence shown here is derived from an EMBL/GenBank/DDBJ whole genome shotgun (WGS) entry which is preliminary data.</text>
</comment>
<dbReference type="EMBL" id="VSRR010003654">
    <property type="protein sequence ID" value="MPC36995.1"/>
    <property type="molecule type" value="Genomic_DNA"/>
</dbReference>
<reference evidence="2 3" key="1">
    <citation type="submission" date="2019-05" db="EMBL/GenBank/DDBJ databases">
        <title>Another draft genome of Portunus trituberculatus and its Hox gene families provides insights of decapod evolution.</title>
        <authorList>
            <person name="Jeong J.-H."/>
            <person name="Song I."/>
            <person name="Kim S."/>
            <person name="Choi T."/>
            <person name="Kim D."/>
            <person name="Ryu S."/>
            <person name="Kim W."/>
        </authorList>
    </citation>
    <scope>NUCLEOTIDE SEQUENCE [LARGE SCALE GENOMIC DNA]</scope>
    <source>
        <tissue evidence="2">Muscle</tissue>
    </source>
</reference>
<accession>A0A5B7EUB8</accession>
<evidence type="ECO:0000313" key="3">
    <source>
        <dbReference type="Proteomes" id="UP000324222"/>
    </source>
</evidence>
<organism evidence="2 3">
    <name type="scientific">Portunus trituberculatus</name>
    <name type="common">Swimming crab</name>
    <name type="synonym">Neptunus trituberculatus</name>
    <dbReference type="NCBI Taxonomy" id="210409"/>
    <lineage>
        <taxon>Eukaryota</taxon>
        <taxon>Metazoa</taxon>
        <taxon>Ecdysozoa</taxon>
        <taxon>Arthropoda</taxon>
        <taxon>Crustacea</taxon>
        <taxon>Multicrustacea</taxon>
        <taxon>Malacostraca</taxon>
        <taxon>Eumalacostraca</taxon>
        <taxon>Eucarida</taxon>
        <taxon>Decapoda</taxon>
        <taxon>Pleocyemata</taxon>
        <taxon>Brachyura</taxon>
        <taxon>Eubrachyura</taxon>
        <taxon>Portunoidea</taxon>
        <taxon>Portunidae</taxon>
        <taxon>Portuninae</taxon>
        <taxon>Portunus</taxon>
    </lineage>
</organism>
<name>A0A5B7EUB8_PORTR</name>
<dbReference type="AlphaFoldDB" id="A0A5B7EUB8"/>
<dbReference type="Proteomes" id="UP000324222">
    <property type="component" value="Unassembled WGS sequence"/>
</dbReference>
<feature type="region of interest" description="Disordered" evidence="1">
    <location>
        <begin position="1"/>
        <end position="23"/>
    </location>
</feature>
<evidence type="ECO:0000313" key="2">
    <source>
        <dbReference type="EMBL" id="MPC36995.1"/>
    </source>
</evidence>
<keyword evidence="3" id="KW-1185">Reference proteome</keyword>
<proteinExistence type="predicted"/>